<dbReference type="Gene3D" id="1.10.443.10">
    <property type="entry name" value="Intergrase catalytic core"/>
    <property type="match status" value="1"/>
</dbReference>
<evidence type="ECO:0000313" key="5">
    <source>
        <dbReference type="Proteomes" id="UP000579523"/>
    </source>
</evidence>
<dbReference type="Pfam" id="PF00589">
    <property type="entry name" value="Phage_integrase"/>
    <property type="match status" value="1"/>
</dbReference>
<organism evidence="4 5">
    <name type="scientific">Streptomyces griseomycini</name>
    <dbReference type="NCBI Taxonomy" id="66895"/>
    <lineage>
        <taxon>Bacteria</taxon>
        <taxon>Bacillati</taxon>
        <taxon>Actinomycetota</taxon>
        <taxon>Actinomycetes</taxon>
        <taxon>Kitasatosporales</taxon>
        <taxon>Streptomycetaceae</taxon>
        <taxon>Streptomyces</taxon>
    </lineage>
</organism>
<feature type="domain" description="Tyr recombinase" evidence="3">
    <location>
        <begin position="1"/>
        <end position="105"/>
    </location>
</feature>
<evidence type="ECO:0000313" key="4">
    <source>
        <dbReference type="EMBL" id="MBB4899470.1"/>
    </source>
</evidence>
<dbReference type="EMBL" id="JACHJI010000005">
    <property type="protein sequence ID" value="MBB4899470.1"/>
    <property type="molecule type" value="Genomic_DNA"/>
</dbReference>
<proteinExistence type="predicted"/>
<evidence type="ECO:0000256" key="1">
    <source>
        <dbReference type="ARBA" id="ARBA00023172"/>
    </source>
</evidence>
<feature type="compositionally biased region" description="Low complexity" evidence="2">
    <location>
        <begin position="177"/>
        <end position="197"/>
    </location>
</feature>
<protein>
    <recommendedName>
        <fullName evidence="3">Tyr recombinase domain-containing protein</fullName>
    </recommendedName>
</protein>
<dbReference type="GO" id="GO:0003677">
    <property type="term" value="F:DNA binding"/>
    <property type="evidence" value="ECO:0007669"/>
    <property type="project" value="InterPro"/>
</dbReference>
<dbReference type="InterPro" id="IPR011010">
    <property type="entry name" value="DNA_brk_join_enz"/>
</dbReference>
<keyword evidence="5" id="KW-1185">Reference proteome</keyword>
<dbReference type="PROSITE" id="PS51898">
    <property type="entry name" value="TYR_RECOMBINASE"/>
    <property type="match status" value="1"/>
</dbReference>
<accession>A0A7W7LZQ9</accession>
<dbReference type="GO" id="GO:0006310">
    <property type="term" value="P:DNA recombination"/>
    <property type="evidence" value="ECO:0007669"/>
    <property type="project" value="UniProtKB-KW"/>
</dbReference>
<sequence>MEAVDDYVTNIRPRYRAAAGAALWPTERGGRLQSREIEDRFAEYRDALGLDSDLVPHCLRHSHVTHQIEDGADPAFVQRQVGHRHASTTALYTGVSGDFMNTMMRKVLDKALYQMFSTTDLRPLLAERGIDLSASQVYRLVVERPERLSLTTLMALLDILQRRMEDLIEPTAARAASRRTAAAGGEGTAAGPAAGVGEYRPKRARITPAGE</sequence>
<comment type="caution">
    <text evidence="4">The sequence shown here is derived from an EMBL/GenBank/DDBJ whole genome shotgun (WGS) entry which is preliminary data.</text>
</comment>
<keyword evidence="1" id="KW-0233">DNA recombination</keyword>
<evidence type="ECO:0000256" key="2">
    <source>
        <dbReference type="SAM" id="MobiDB-lite"/>
    </source>
</evidence>
<dbReference type="Proteomes" id="UP000579523">
    <property type="component" value="Unassembled WGS sequence"/>
</dbReference>
<feature type="region of interest" description="Disordered" evidence="2">
    <location>
        <begin position="177"/>
        <end position="211"/>
    </location>
</feature>
<dbReference type="InterPro" id="IPR001387">
    <property type="entry name" value="Cro/C1-type_HTH"/>
</dbReference>
<name>A0A7W7LZQ9_9ACTN</name>
<dbReference type="InterPro" id="IPR013762">
    <property type="entry name" value="Integrase-like_cat_sf"/>
</dbReference>
<dbReference type="SUPFAM" id="SSF56349">
    <property type="entry name" value="DNA breaking-rejoining enzymes"/>
    <property type="match status" value="1"/>
</dbReference>
<dbReference type="Pfam" id="PF13443">
    <property type="entry name" value="HTH_26"/>
    <property type="match status" value="1"/>
</dbReference>
<evidence type="ECO:0000259" key="3">
    <source>
        <dbReference type="PROSITE" id="PS51898"/>
    </source>
</evidence>
<dbReference type="GO" id="GO:0015074">
    <property type="term" value="P:DNA integration"/>
    <property type="evidence" value="ECO:0007669"/>
    <property type="project" value="InterPro"/>
</dbReference>
<dbReference type="InterPro" id="IPR002104">
    <property type="entry name" value="Integrase_catalytic"/>
</dbReference>
<gene>
    <name evidence="4" type="ORF">FHS37_003530</name>
</gene>
<dbReference type="AlphaFoldDB" id="A0A7W7LZQ9"/>
<reference evidence="4 5" key="1">
    <citation type="submission" date="2020-08" db="EMBL/GenBank/DDBJ databases">
        <title>Genomic Encyclopedia of Type Strains, Phase III (KMG-III): the genomes of soil and plant-associated and newly described type strains.</title>
        <authorList>
            <person name="Whitman W."/>
        </authorList>
    </citation>
    <scope>NUCLEOTIDE SEQUENCE [LARGE SCALE GENOMIC DNA]</scope>
    <source>
        <strain evidence="4 5">CECT 3273</strain>
    </source>
</reference>